<evidence type="ECO:0000313" key="12">
    <source>
        <dbReference type="Proteomes" id="UP000824261"/>
    </source>
</evidence>
<proteinExistence type="inferred from homology"/>
<protein>
    <recommendedName>
        <fullName evidence="3">Multidrug export protein MepA</fullName>
    </recommendedName>
</protein>
<dbReference type="AlphaFoldDB" id="A0A9D1A0N9"/>
<keyword evidence="6 10" id="KW-0812">Transmembrane</keyword>
<dbReference type="PANTHER" id="PTHR43823:SF3">
    <property type="entry name" value="MULTIDRUG EXPORT PROTEIN MEPA"/>
    <property type="match status" value="1"/>
</dbReference>
<dbReference type="InterPro" id="IPR048279">
    <property type="entry name" value="MdtK-like"/>
</dbReference>
<evidence type="ECO:0000256" key="1">
    <source>
        <dbReference type="ARBA" id="ARBA00004651"/>
    </source>
</evidence>
<evidence type="ECO:0000256" key="9">
    <source>
        <dbReference type="ARBA" id="ARBA00023251"/>
    </source>
</evidence>
<evidence type="ECO:0000256" key="2">
    <source>
        <dbReference type="ARBA" id="ARBA00008417"/>
    </source>
</evidence>
<reference evidence="11" key="2">
    <citation type="journal article" date="2021" name="PeerJ">
        <title>Extensive microbial diversity within the chicken gut microbiome revealed by metagenomics and culture.</title>
        <authorList>
            <person name="Gilroy R."/>
            <person name="Ravi A."/>
            <person name="Getino M."/>
            <person name="Pursley I."/>
            <person name="Horton D.L."/>
            <person name="Alikhan N.F."/>
            <person name="Baker D."/>
            <person name="Gharbi K."/>
            <person name="Hall N."/>
            <person name="Watson M."/>
            <person name="Adriaenssens E.M."/>
            <person name="Foster-Nyarko E."/>
            <person name="Jarju S."/>
            <person name="Secka A."/>
            <person name="Antonio M."/>
            <person name="Oren A."/>
            <person name="Chaudhuri R.R."/>
            <person name="La Ragione R."/>
            <person name="Hildebrand F."/>
            <person name="Pallen M.J."/>
        </authorList>
    </citation>
    <scope>NUCLEOTIDE SEQUENCE</scope>
    <source>
        <strain evidence="11">ChiGjej1B1-2707</strain>
    </source>
</reference>
<evidence type="ECO:0000256" key="7">
    <source>
        <dbReference type="ARBA" id="ARBA00022989"/>
    </source>
</evidence>
<dbReference type="Pfam" id="PF01554">
    <property type="entry name" value="MatE"/>
    <property type="match status" value="2"/>
</dbReference>
<evidence type="ECO:0000256" key="5">
    <source>
        <dbReference type="ARBA" id="ARBA00022475"/>
    </source>
</evidence>
<feature type="transmembrane region" description="Helical" evidence="10">
    <location>
        <begin position="407"/>
        <end position="425"/>
    </location>
</feature>
<dbReference type="Proteomes" id="UP000824261">
    <property type="component" value="Unassembled WGS sequence"/>
</dbReference>
<keyword evidence="7 10" id="KW-1133">Transmembrane helix</keyword>
<feature type="transmembrane region" description="Helical" evidence="10">
    <location>
        <begin position="145"/>
        <end position="166"/>
    </location>
</feature>
<feature type="transmembrane region" description="Helical" evidence="10">
    <location>
        <begin position="377"/>
        <end position="401"/>
    </location>
</feature>
<comment type="similarity">
    <text evidence="2">Belongs to the multi antimicrobial extrusion (MATE) (TC 2.A.66.1) family. MepA subfamily.</text>
</comment>
<evidence type="ECO:0000256" key="6">
    <source>
        <dbReference type="ARBA" id="ARBA00022692"/>
    </source>
</evidence>
<feature type="transmembrane region" description="Helical" evidence="10">
    <location>
        <begin position="116"/>
        <end position="138"/>
    </location>
</feature>
<dbReference type="EMBL" id="DVGB01000087">
    <property type="protein sequence ID" value="HIR02010.1"/>
    <property type="molecule type" value="Genomic_DNA"/>
</dbReference>
<feature type="transmembrane region" description="Helical" evidence="10">
    <location>
        <begin position="296"/>
        <end position="319"/>
    </location>
</feature>
<sequence>MALAQLVQILYSVVDRIYIGHIPGASSTALTGLGLSLPLVTIILACANLYGTGGVSLCSIARGKGDEERAERIMGNSFFMILVTSVLIMALCYVVMEPLLRLFGASNESLPYARDYLMWYLVGTPFVMISTGMVGFINAQGFVKFGMATILLGAVTNIVLDPIFIFAMGWGIVGAAVASVIAQLLSAAWAFRFLTGKRALLRLTRASMRPSGSIVKSIMSLGLSGFVFQATNGIVQAVCTATLRTFGGDLFIGIMTVLTSVREVVILPMMSLANAAQPVIGFNYGAGLAPRIKSSIAFITVTNVIYGIVAWGLLFVFPSQVMGLFNSDPELLANGVPALHLYFLGFFMMAFHSAGQSTFIGLGLARHATFFSLLRKVIVVVPLTLILPHVGGLGATGVFLAEPISNFVSGISCFTVMLFALRRVLATCGKPAEGEDQKQVQ</sequence>
<accession>A0A9D1A0N9</accession>
<evidence type="ECO:0000256" key="10">
    <source>
        <dbReference type="SAM" id="Phobius"/>
    </source>
</evidence>
<dbReference type="CDD" id="cd13143">
    <property type="entry name" value="MATE_MepA_like"/>
    <property type="match status" value="1"/>
</dbReference>
<comment type="caution">
    <text evidence="11">The sequence shown here is derived from an EMBL/GenBank/DDBJ whole genome shotgun (WGS) entry which is preliminary data.</text>
</comment>
<evidence type="ECO:0000256" key="4">
    <source>
        <dbReference type="ARBA" id="ARBA00022448"/>
    </source>
</evidence>
<dbReference type="InterPro" id="IPR045070">
    <property type="entry name" value="MATE_MepA-like"/>
</dbReference>
<gene>
    <name evidence="11" type="ORF">IAA69_07105</name>
</gene>
<comment type="subcellular location">
    <subcellularLocation>
        <location evidence="1">Cell membrane</location>
        <topology evidence="1">Multi-pass membrane protein</topology>
    </subcellularLocation>
</comment>
<feature type="transmembrane region" description="Helical" evidence="10">
    <location>
        <begin position="214"/>
        <end position="238"/>
    </location>
</feature>
<feature type="transmembrane region" description="Helical" evidence="10">
    <location>
        <begin position="339"/>
        <end position="365"/>
    </location>
</feature>
<dbReference type="NCBIfam" id="TIGR00797">
    <property type="entry name" value="matE"/>
    <property type="match status" value="1"/>
</dbReference>
<keyword evidence="4" id="KW-0813">Transport</keyword>
<dbReference type="GO" id="GO:0042910">
    <property type="term" value="F:xenobiotic transmembrane transporter activity"/>
    <property type="evidence" value="ECO:0007669"/>
    <property type="project" value="InterPro"/>
</dbReference>
<dbReference type="GO" id="GO:0005886">
    <property type="term" value="C:plasma membrane"/>
    <property type="evidence" value="ECO:0007669"/>
    <property type="project" value="UniProtKB-SubCell"/>
</dbReference>
<dbReference type="GO" id="GO:0015297">
    <property type="term" value="F:antiporter activity"/>
    <property type="evidence" value="ECO:0007669"/>
    <property type="project" value="InterPro"/>
</dbReference>
<feature type="transmembrane region" description="Helical" evidence="10">
    <location>
        <begin position="73"/>
        <end position="96"/>
    </location>
</feature>
<reference evidence="11" key="1">
    <citation type="submission" date="2020-10" db="EMBL/GenBank/DDBJ databases">
        <authorList>
            <person name="Gilroy R."/>
        </authorList>
    </citation>
    <scope>NUCLEOTIDE SEQUENCE</scope>
    <source>
        <strain evidence="11">ChiGjej1B1-2707</strain>
    </source>
</reference>
<feature type="transmembrane region" description="Helical" evidence="10">
    <location>
        <begin position="172"/>
        <end position="194"/>
    </location>
</feature>
<dbReference type="PANTHER" id="PTHR43823">
    <property type="entry name" value="SPORULATION PROTEIN YKVU"/>
    <property type="match status" value="1"/>
</dbReference>
<organism evidence="11 12">
    <name type="scientific">Candidatus Aveggerthella stercoripullorum</name>
    <dbReference type="NCBI Taxonomy" id="2840688"/>
    <lineage>
        <taxon>Bacteria</taxon>
        <taxon>Bacillati</taxon>
        <taxon>Actinomycetota</taxon>
        <taxon>Coriobacteriia</taxon>
        <taxon>Eggerthellales</taxon>
        <taxon>Eggerthellaceae</taxon>
        <taxon>Eggerthellaceae incertae sedis</taxon>
        <taxon>Candidatus Aveggerthella</taxon>
    </lineage>
</organism>
<evidence type="ECO:0000256" key="3">
    <source>
        <dbReference type="ARBA" id="ARBA00022106"/>
    </source>
</evidence>
<dbReference type="GO" id="GO:0046677">
    <property type="term" value="P:response to antibiotic"/>
    <property type="evidence" value="ECO:0007669"/>
    <property type="project" value="UniProtKB-KW"/>
</dbReference>
<keyword evidence="8 10" id="KW-0472">Membrane</keyword>
<name>A0A9D1A0N9_9ACTN</name>
<dbReference type="InterPro" id="IPR051327">
    <property type="entry name" value="MATE_MepA_subfamily"/>
</dbReference>
<evidence type="ECO:0000256" key="8">
    <source>
        <dbReference type="ARBA" id="ARBA00023136"/>
    </source>
</evidence>
<keyword evidence="5" id="KW-1003">Cell membrane</keyword>
<dbReference type="InterPro" id="IPR002528">
    <property type="entry name" value="MATE_fam"/>
</dbReference>
<keyword evidence="9" id="KW-0046">Antibiotic resistance</keyword>
<dbReference type="PIRSF" id="PIRSF006603">
    <property type="entry name" value="DinF"/>
    <property type="match status" value="1"/>
</dbReference>
<evidence type="ECO:0000313" key="11">
    <source>
        <dbReference type="EMBL" id="HIR02010.1"/>
    </source>
</evidence>
<feature type="transmembrane region" description="Helical" evidence="10">
    <location>
        <begin position="250"/>
        <end position="275"/>
    </location>
</feature>
<feature type="transmembrane region" description="Helical" evidence="10">
    <location>
        <begin position="39"/>
        <end position="61"/>
    </location>
</feature>